<protein>
    <recommendedName>
        <fullName evidence="9">A kinase-anchoring proteins AKAP-5 and AKAP-12 calmodulin (CaM)-binding domain-containing protein</fullName>
    </recommendedName>
</protein>
<feature type="region of interest" description="Disordered" evidence="8">
    <location>
        <begin position="1"/>
        <end position="33"/>
    </location>
</feature>
<feature type="coiled-coil region" evidence="7">
    <location>
        <begin position="683"/>
        <end position="710"/>
    </location>
</feature>
<feature type="compositionally biased region" description="Polar residues" evidence="8">
    <location>
        <begin position="426"/>
        <end position="444"/>
    </location>
</feature>
<dbReference type="GO" id="GO:0043197">
    <property type="term" value="C:dendritic spine"/>
    <property type="evidence" value="ECO:0007669"/>
    <property type="project" value="TreeGrafter"/>
</dbReference>
<keyword evidence="2" id="KW-0597">Phosphoprotein</keyword>
<feature type="compositionally biased region" description="Polar residues" evidence="8">
    <location>
        <begin position="459"/>
        <end position="470"/>
    </location>
</feature>
<dbReference type="GO" id="GO:0035254">
    <property type="term" value="F:glutamate receptor binding"/>
    <property type="evidence" value="ECO:0007669"/>
    <property type="project" value="TreeGrafter"/>
</dbReference>
<comment type="subcellular location">
    <subcellularLocation>
        <location evidence="1">Membrane</location>
        <topology evidence="1">Lipid-anchor</topology>
    </subcellularLocation>
</comment>
<evidence type="ECO:0000256" key="7">
    <source>
        <dbReference type="SAM" id="Coils"/>
    </source>
</evidence>
<keyword evidence="5" id="KW-0449">Lipoprotein</keyword>
<dbReference type="GO" id="GO:0060076">
    <property type="term" value="C:excitatory synapse"/>
    <property type="evidence" value="ECO:0007669"/>
    <property type="project" value="TreeGrafter"/>
</dbReference>
<accession>A0AAW0K979</accession>
<keyword evidence="7" id="KW-0175">Coiled coil</keyword>
<dbReference type="Pfam" id="PF03832">
    <property type="entry name" value="WSK"/>
    <property type="match status" value="1"/>
</dbReference>
<evidence type="ECO:0000256" key="8">
    <source>
        <dbReference type="SAM" id="MobiDB-lite"/>
    </source>
</evidence>
<feature type="compositionally biased region" description="Basic and acidic residues" evidence="8">
    <location>
        <begin position="535"/>
        <end position="566"/>
    </location>
</feature>
<dbReference type="GO" id="GO:0032590">
    <property type="term" value="C:dendrite membrane"/>
    <property type="evidence" value="ECO:0007669"/>
    <property type="project" value="TreeGrafter"/>
</dbReference>
<evidence type="ECO:0000259" key="9">
    <source>
        <dbReference type="PROSITE" id="PS51893"/>
    </source>
</evidence>
<comment type="caution">
    <text evidence="10">The sequence shown here is derived from an EMBL/GenBank/DDBJ whole genome shotgun (WGS) entry which is preliminary data.</text>
</comment>
<dbReference type="PANTHER" id="PTHR15182:SF0">
    <property type="entry name" value="A-KINASE ANCHOR PROTEIN 5"/>
    <property type="match status" value="1"/>
</dbReference>
<gene>
    <name evidence="10" type="ORF">U0070_003956</name>
</gene>
<feature type="non-terminal residue" evidence="10">
    <location>
        <position position="1"/>
    </location>
</feature>
<feature type="compositionally biased region" description="Basic and acidic residues" evidence="8">
    <location>
        <begin position="492"/>
        <end position="503"/>
    </location>
</feature>
<organism evidence="10 11">
    <name type="scientific">Myodes glareolus</name>
    <name type="common">Bank vole</name>
    <name type="synonym">Clethrionomys glareolus</name>
    <dbReference type="NCBI Taxonomy" id="447135"/>
    <lineage>
        <taxon>Eukaryota</taxon>
        <taxon>Metazoa</taxon>
        <taxon>Chordata</taxon>
        <taxon>Craniata</taxon>
        <taxon>Vertebrata</taxon>
        <taxon>Euteleostomi</taxon>
        <taxon>Mammalia</taxon>
        <taxon>Eutheria</taxon>
        <taxon>Euarchontoglires</taxon>
        <taxon>Glires</taxon>
        <taxon>Rodentia</taxon>
        <taxon>Myomorpha</taxon>
        <taxon>Muroidea</taxon>
        <taxon>Cricetidae</taxon>
        <taxon>Arvicolinae</taxon>
        <taxon>Myodes</taxon>
    </lineage>
</organism>
<feature type="compositionally biased region" description="Polar residues" evidence="8">
    <location>
        <begin position="505"/>
        <end position="514"/>
    </location>
</feature>
<evidence type="ECO:0000256" key="3">
    <source>
        <dbReference type="ARBA" id="ARBA00022860"/>
    </source>
</evidence>
<reference evidence="10 11" key="1">
    <citation type="journal article" date="2023" name="bioRxiv">
        <title>Conserved and derived expression patterns and positive selection on dental genes reveal complex evolutionary context of ever-growing rodent molars.</title>
        <authorList>
            <person name="Calamari Z.T."/>
            <person name="Song A."/>
            <person name="Cohen E."/>
            <person name="Akter M."/>
            <person name="Roy R.D."/>
            <person name="Hallikas O."/>
            <person name="Christensen M.M."/>
            <person name="Li P."/>
            <person name="Marangoni P."/>
            <person name="Jernvall J."/>
            <person name="Klein O.D."/>
        </authorList>
    </citation>
    <scope>NUCLEOTIDE SEQUENCE [LARGE SCALE GENOMIC DNA]</scope>
    <source>
        <strain evidence="10">V071</strain>
    </source>
</reference>
<dbReference type="Proteomes" id="UP001488838">
    <property type="component" value="Unassembled WGS sequence"/>
</dbReference>
<dbReference type="GO" id="GO:0050811">
    <property type="term" value="F:GABA receptor binding"/>
    <property type="evidence" value="ECO:0007669"/>
    <property type="project" value="TreeGrafter"/>
</dbReference>
<evidence type="ECO:0000256" key="1">
    <source>
        <dbReference type="ARBA" id="ARBA00004635"/>
    </source>
</evidence>
<proteinExistence type="predicted"/>
<dbReference type="GO" id="GO:0060090">
    <property type="term" value="F:molecular adaptor activity"/>
    <property type="evidence" value="ECO:0007669"/>
    <property type="project" value="TreeGrafter"/>
</dbReference>
<evidence type="ECO:0000256" key="5">
    <source>
        <dbReference type="ARBA" id="ARBA00023288"/>
    </source>
</evidence>
<sequence length="901" mass="96140">SHGARKWIKPPGPGATASLDGVPEEGNEGSSPLFSLRSSCSALLVPHPDPDVIMQRGCVRGGSTKVSSRRPGSLLAGGWLGLPRPRPSPRPAAPLALAPPAVSLRTGEGARGCGPSAEVCALRGFRSSPLFEPLRPDLGNRAGPRPRRSGTRGSGSGSDALSPWWAGDGGGIPGVRVTRQRGARTARSPGPPASPGWSLNREVYPGKSFHSKGKLKEEIVSNKQGVCVLKSRRNSCGVKAGWTPRRNRAWCDIFVTKDFKKKREDAPQRMKESSVKMDSGASEIQIETKEEKEPGTVCPQKERQERNRATLCFKRRKKASKMKSKVASKTTEGTKTCPPEAGAWASIKRFVTPGKRSESSKKQKPSAAEVQPEDAALPKKKAKSRLKIPCIRFSRGAKRSRHSKLTEDADYNTGVQQRGTDDLETKPQTQPADRTSQAKSTQGPQEGVLVEDGKDVQEPQVSRNTTSGENVISVELELKDESSAIQMGTPMLEKEAEVIKEKPSVQAQQASSEVDSPHPVASHVPASPATAYQRGVDKPSDTVRDRAPSAKDDRSRKGAAEEKKASDIVQGQGEETPLSQAEEAAVSQAHKSAVGQAKEAVVAQAKEAVVAQAEEAVMAQAEEAVVALVEETVVAQTEEAVVAQAQEAVVAQAKEAAVAHAEEAAVAQIEEAVVAQAEEVVVAQAEEAVVAQAEAAVAQTEEAVVAQAEEAVVAQAEEAAVTQVEEALVAQMEEALVAQTEETVVAQAEEAVVAQVEEAAMAQAEEAVVAQVEETVVAPADEATVAQAPDLKENGTDTEKPRSEECKRMEPIAIIITDTEISEFDVKKSKNVPKQFLISVENEQVGVFANDSDFEGRTSEQYETLLIETASSLVKNAIQLSVEQLVNEMVSEDNKINTLLQ</sequence>
<feature type="compositionally biased region" description="Basic and acidic residues" evidence="8">
    <location>
        <begin position="790"/>
        <end position="805"/>
    </location>
</feature>
<evidence type="ECO:0000313" key="10">
    <source>
        <dbReference type="EMBL" id="KAK7835865.1"/>
    </source>
</evidence>
<dbReference type="GO" id="GO:0034237">
    <property type="term" value="F:protein kinase A regulatory subunit binding"/>
    <property type="evidence" value="ECO:0007669"/>
    <property type="project" value="TreeGrafter"/>
</dbReference>
<dbReference type="PANTHER" id="PTHR15182">
    <property type="entry name" value="A-KINASE ANCHOR PROTEIN 5-RELATED"/>
    <property type="match status" value="1"/>
</dbReference>
<feature type="compositionally biased region" description="Basic residues" evidence="8">
    <location>
        <begin position="313"/>
        <end position="326"/>
    </location>
</feature>
<keyword evidence="3 6" id="KW-0112">Calmodulin-binding</keyword>
<evidence type="ECO:0000256" key="6">
    <source>
        <dbReference type="PROSITE-ProRule" id="PRU01241"/>
    </source>
</evidence>
<keyword evidence="4" id="KW-0472">Membrane</keyword>
<dbReference type="PROSITE" id="PS51893">
    <property type="entry name" value="AKAP_CAM_BD"/>
    <property type="match status" value="1"/>
</dbReference>
<evidence type="ECO:0000313" key="11">
    <source>
        <dbReference type="Proteomes" id="UP001488838"/>
    </source>
</evidence>
<evidence type="ECO:0000256" key="4">
    <source>
        <dbReference type="ARBA" id="ARBA00023136"/>
    </source>
</evidence>
<dbReference type="InterPro" id="IPR042375">
    <property type="entry name" value="AKAP5"/>
</dbReference>
<feature type="short sequence motif" description="AKAP CaM-binding" evidence="6">
    <location>
        <begin position="341"/>
        <end position="361"/>
    </location>
</feature>
<dbReference type="InterPro" id="IPR001573">
    <property type="entry name" value="AKAP_WSK"/>
</dbReference>
<dbReference type="AlphaFoldDB" id="A0AAW0K979"/>
<feature type="region of interest" description="Disordered" evidence="8">
    <location>
        <begin position="288"/>
        <end position="593"/>
    </location>
</feature>
<feature type="domain" description="A kinase-anchoring proteins AKAP-5 and AKAP-12 calmodulin (CaM)-binding" evidence="9">
    <location>
        <begin position="341"/>
        <end position="361"/>
    </location>
</feature>
<feature type="compositionally biased region" description="Basic and acidic residues" evidence="8">
    <location>
        <begin position="288"/>
        <end position="308"/>
    </location>
</feature>
<dbReference type="EMBL" id="JBBHLL010000001">
    <property type="protein sequence ID" value="KAK7835865.1"/>
    <property type="molecule type" value="Genomic_DNA"/>
</dbReference>
<name>A0AAW0K979_MYOGA</name>
<feature type="region of interest" description="Disordered" evidence="8">
    <location>
        <begin position="131"/>
        <end position="201"/>
    </location>
</feature>
<dbReference type="GO" id="GO:0014069">
    <property type="term" value="C:postsynaptic density"/>
    <property type="evidence" value="ECO:0007669"/>
    <property type="project" value="TreeGrafter"/>
</dbReference>
<dbReference type="GO" id="GO:0005516">
    <property type="term" value="F:calmodulin binding"/>
    <property type="evidence" value="ECO:0007669"/>
    <property type="project" value="UniProtKB-UniRule"/>
</dbReference>
<dbReference type="GO" id="GO:0008179">
    <property type="term" value="F:adenylate cyclase binding"/>
    <property type="evidence" value="ECO:0007669"/>
    <property type="project" value="InterPro"/>
</dbReference>
<dbReference type="GO" id="GO:0031698">
    <property type="term" value="F:beta-2 adrenergic receptor binding"/>
    <property type="evidence" value="ECO:0007669"/>
    <property type="project" value="TreeGrafter"/>
</dbReference>
<feature type="region of interest" description="Disordered" evidence="8">
    <location>
        <begin position="785"/>
        <end position="805"/>
    </location>
</feature>
<keyword evidence="11" id="KW-1185">Reference proteome</keyword>
<evidence type="ECO:0000256" key="2">
    <source>
        <dbReference type="ARBA" id="ARBA00022553"/>
    </source>
</evidence>